<evidence type="ECO:0000313" key="4">
    <source>
        <dbReference type="Proteomes" id="UP000272025"/>
    </source>
</evidence>
<proteinExistence type="predicted"/>
<dbReference type="OrthoDB" id="4801050at2759"/>
<feature type="transmembrane region" description="Helical" evidence="2">
    <location>
        <begin position="73"/>
        <end position="94"/>
    </location>
</feature>
<protein>
    <submittedName>
        <fullName evidence="3">Uncharacterized protein</fullName>
    </submittedName>
</protein>
<feature type="region of interest" description="Disordered" evidence="1">
    <location>
        <begin position="1"/>
        <end position="28"/>
    </location>
</feature>
<dbReference type="AlphaFoldDB" id="A0A3N2PTP3"/>
<name>A0A3N2PTP3_SODAK</name>
<evidence type="ECO:0000313" key="3">
    <source>
        <dbReference type="EMBL" id="ROT37877.1"/>
    </source>
</evidence>
<reference evidence="3 4" key="1">
    <citation type="journal article" date="2018" name="Mol. Ecol.">
        <title>The obligate alkalophilic soda-lake fungus Sodiomyces alkalinus has shifted to a protein diet.</title>
        <authorList>
            <person name="Grum-Grzhimaylo A.A."/>
            <person name="Falkoski D.L."/>
            <person name="van den Heuvel J."/>
            <person name="Valero-Jimenez C.A."/>
            <person name="Min B."/>
            <person name="Choi I.G."/>
            <person name="Lipzen A."/>
            <person name="Daum C.G."/>
            <person name="Aanen D.K."/>
            <person name="Tsang A."/>
            <person name="Henrissat B."/>
            <person name="Bilanenko E.N."/>
            <person name="de Vries R.P."/>
            <person name="van Kan J.A.L."/>
            <person name="Grigoriev I.V."/>
            <person name="Debets A.J.M."/>
        </authorList>
    </citation>
    <scope>NUCLEOTIDE SEQUENCE [LARGE SCALE GENOMIC DNA]</scope>
    <source>
        <strain evidence="3 4">F11</strain>
    </source>
</reference>
<keyword evidence="2" id="KW-1133">Transmembrane helix</keyword>
<dbReference type="Proteomes" id="UP000272025">
    <property type="component" value="Unassembled WGS sequence"/>
</dbReference>
<keyword evidence="4" id="KW-1185">Reference proteome</keyword>
<dbReference type="EMBL" id="ML119056">
    <property type="protein sequence ID" value="ROT37877.1"/>
    <property type="molecule type" value="Genomic_DNA"/>
</dbReference>
<keyword evidence="2" id="KW-0812">Transmembrane</keyword>
<keyword evidence="2" id="KW-0472">Membrane</keyword>
<organism evidence="3 4">
    <name type="scientific">Sodiomyces alkalinus (strain CBS 110278 / VKM F-3762 / F11)</name>
    <name type="common">Alkaliphilic filamentous fungus</name>
    <dbReference type="NCBI Taxonomy" id="1314773"/>
    <lineage>
        <taxon>Eukaryota</taxon>
        <taxon>Fungi</taxon>
        <taxon>Dikarya</taxon>
        <taxon>Ascomycota</taxon>
        <taxon>Pezizomycotina</taxon>
        <taxon>Sordariomycetes</taxon>
        <taxon>Hypocreomycetidae</taxon>
        <taxon>Glomerellales</taxon>
        <taxon>Plectosphaerellaceae</taxon>
        <taxon>Sodiomyces</taxon>
    </lineage>
</organism>
<gene>
    <name evidence="3" type="ORF">SODALDRAFT_379127</name>
</gene>
<dbReference type="GeneID" id="39583498"/>
<dbReference type="RefSeq" id="XP_028465683.1">
    <property type="nucleotide sequence ID" value="XM_028615021.1"/>
</dbReference>
<evidence type="ECO:0000256" key="2">
    <source>
        <dbReference type="SAM" id="Phobius"/>
    </source>
</evidence>
<accession>A0A3N2PTP3</accession>
<evidence type="ECO:0000256" key="1">
    <source>
        <dbReference type="SAM" id="MobiDB-lite"/>
    </source>
</evidence>
<sequence length="113" mass="12362">MSTTTFPPPAPPSPPPPPPTKDHPLVPPSPPTIWIADNWPSIIGCTVLAHVGHYRYLTTRRKPSPNPIQNARFWAIAGGGWMVAYLSVITAVAVSRAKVNHYRDPETRGLYSS</sequence>